<dbReference type="AlphaFoldDB" id="A0A6A7BSG9"/>
<feature type="compositionally biased region" description="Basic and acidic residues" evidence="2">
    <location>
        <begin position="127"/>
        <end position="137"/>
    </location>
</feature>
<name>A0A6A7BSG9_9PEZI</name>
<evidence type="ECO:0000256" key="2">
    <source>
        <dbReference type="SAM" id="MobiDB-lite"/>
    </source>
</evidence>
<keyword evidence="3" id="KW-1133">Transmembrane helix</keyword>
<dbReference type="Pfam" id="PF02582">
    <property type="entry name" value="DUF155"/>
    <property type="match status" value="1"/>
</dbReference>
<evidence type="ECO:0000313" key="6">
    <source>
        <dbReference type="Proteomes" id="UP000799421"/>
    </source>
</evidence>
<dbReference type="Proteomes" id="UP000799421">
    <property type="component" value="Unassembled WGS sequence"/>
</dbReference>
<proteinExistence type="inferred from homology"/>
<feature type="transmembrane region" description="Helical" evidence="3">
    <location>
        <begin position="518"/>
        <end position="539"/>
    </location>
</feature>
<dbReference type="EMBL" id="MU006032">
    <property type="protein sequence ID" value="KAF2857675.1"/>
    <property type="molecule type" value="Genomic_DNA"/>
</dbReference>
<dbReference type="InterPro" id="IPR003734">
    <property type="entry name" value="DUF155"/>
</dbReference>
<dbReference type="GO" id="GO:0005739">
    <property type="term" value="C:mitochondrion"/>
    <property type="evidence" value="ECO:0007669"/>
    <property type="project" value="UniProtKB-ARBA"/>
</dbReference>
<keyword evidence="3" id="KW-0812">Transmembrane</keyword>
<comment type="similarity">
    <text evidence="1">Belongs to the RMD1/sif2 family.</text>
</comment>
<sequence>MSANSTVPNRGPSVLVTDARESWQKKAAAPNPANTSRLTVDSVLQYATDIPSAQRRGAPTMRPQLRARQPSGPVRGPTSRPASGPAATTGAANLPARTSKTSEKLVLLPETAEETESDGDDSDADEERGPPTDETLNRRRQASANRRGKSTAERLPKSLRIADAHLARVTAYCTSQSHWLEATARFVKEQHGARTKLYDDCLYCVYQLPLLGGNDGYRVRSSPAVRSAGGRSVLDEQIEANERREYREGWHEESDEYSVPNESGGESKESDTRREDLVREWKSRQTHQPAARDGRMVAEMFVFKYGVVVLWHFSLNQEKDILADLTFSTIAHVQPGARSRALATQRSLMRHPLEEDEFETEEFHFEYDASCEKPRIFNDMITLRTSDHMIKLAMSHAIAQSTKLNYFEERMQRTMAEAQWVPKHLALQGKLGMSRKEVVALVGRLFEGRVDVNLSSNMLDTPTFLWDSEPMLHPLYAAVREYLEIKPRIQVLNERCRVFLDLAEMLSDSIADTKMTRITWIIIFLIVLSILVTVGESVLRFGMLASGKAANGSRDQF</sequence>
<dbReference type="PANTHER" id="PTHR16255">
    <property type="entry name" value="REQUIRED FOR MEIOTIC NUCLEAR DIVISION PROTEIN 1 HOMOLOG"/>
    <property type="match status" value="1"/>
</dbReference>
<gene>
    <name evidence="5" type="ORF">K470DRAFT_266651</name>
</gene>
<reference evidence="5" key="1">
    <citation type="journal article" date="2020" name="Stud. Mycol.">
        <title>101 Dothideomycetes genomes: a test case for predicting lifestyles and emergence of pathogens.</title>
        <authorList>
            <person name="Haridas S."/>
            <person name="Albert R."/>
            <person name="Binder M."/>
            <person name="Bloem J."/>
            <person name="Labutti K."/>
            <person name="Salamov A."/>
            <person name="Andreopoulos B."/>
            <person name="Baker S."/>
            <person name="Barry K."/>
            <person name="Bills G."/>
            <person name="Bluhm B."/>
            <person name="Cannon C."/>
            <person name="Castanera R."/>
            <person name="Culley D."/>
            <person name="Daum C."/>
            <person name="Ezra D."/>
            <person name="Gonzalez J."/>
            <person name="Henrissat B."/>
            <person name="Kuo A."/>
            <person name="Liang C."/>
            <person name="Lipzen A."/>
            <person name="Lutzoni F."/>
            <person name="Magnuson J."/>
            <person name="Mondo S."/>
            <person name="Nolan M."/>
            <person name="Ohm R."/>
            <person name="Pangilinan J."/>
            <person name="Park H.-J."/>
            <person name="Ramirez L."/>
            <person name="Alfaro M."/>
            <person name="Sun H."/>
            <person name="Tritt A."/>
            <person name="Yoshinaga Y."/>
            <person name="Zwiers L.-H."/>
            <person name="Turgeon B."/>
            <person name="Goodwin S."/>
            <person name="Spatafora J."/>
            <person name="Crous P."/>
            <person name="Grigoriev I."/>
        </authorList>
    </citation>
    <scope>NUCLEOTIDE SEQUENCE</scope>
    <source>
        <strain evidence="5">CBS 480.64</strain>
    </source>
</reference>
<dbReference type="InterPro" id="IPR051624">
    <property type="entry name" value="RMD1/Sad1-interacting"/>
</dbReference>
<evidence type="ECO:0000256" key="3">
    <source>
        <dbReference type="SAM" id="Phobius"/>
    </source>
</evidence>
<feature type="compositionally biased region" description="Basic and acidic residues" evidence="2">
    <location>
        <begin position="265"/>
        <end position="283"/>
    </location>
</feature>
<feature type="domain" description="DUF155" evidence="4">
    <location>
        <begin position="300"/>
        <end position="493"/>
    </location>
</feature>
<keyword evidence="6" id="KW-1185">Reference proteome</keyword>
<keyword evidence="3" id="KW-0472">Membrane</keyword>
<organism evidence="5 6">
    <name type="scientific">Piedraia hortae CBS 480.64</name>
    <dbReference type="NCBI Taxonomy" id="1314780"/>
    <lineage>
        <taxon>Eukaryota</taxon>
        <taxon>Fungi</taxon>
        <taxon>Dikarya</taxon>
        <taxon>Ascomycota</taxon>
        <taxon>Pezizomycotina</taxon>
        <taxon>Dothideomycetes</taxon>
        <taxon>Dothideomycetidae</taxon>
        <taxon>Capnodiales</taxon>
        <taxon>Piedraiaceae</taxon>
        <taxon>Piedraia</taxon>
    </lineage>
</organism>
<accession>A0A6A7BSG9</accession>
<feature type="compositionally biased region" description="Low complexity" evidence="2">
    <location>
        <begin position="81"/>
        <end position="92"/>
    </location>
</feature>
<evidence type="ECO:0000259" key="4">
    <source>
        <dbReference type="Pfam" id="PF02582"/>
    </source>
</evidence>
<feature type="compositionally biased region" description="Basic residues" evidence="2">
    <location>
        <begin position="138"/>
        <end position="149"/>
    </location>
</feature>
<dbReference type="PANTHER" id="PTHR16255:SF4">
    <property type="entry name" value="SPORULATION PROTEIN RMD8"/>
    <property type="match status" value="1"/>
</dbReference>
<evidence type="ECO:0000313" key="5">
    <source>
        <dbReference type="EMBL" id="KAF2857675.1"/>
    </source>
</evidence>
<feature type="compositionally biased region" description="Acidic residues" evidence="2">
    <location>
        <begin position="111"/>
        <end position="126"/>
    </location>
</feature>
<feature type="region of interest" description="Disordered" evidence="2">
    <location>
        <begin position="1"/>
        <end position="156"/>
    </location>
</feature>
<protein>
    <submittedName>
        <fullName evidence="5">DUF155-domain-containing protein</fullName>
    </submittedName>
</protein>
<feature type="region of interest" description="Disordered" evidence="2">
    <location>
        <begin position="244"/>
        <end position="289"/>
    </location>
</feature>
<evidence type="ECO:0000256" key="1">
    <source>
        <dbReference type="ARBA" id="ARBA00008306"/>
    </source>
</evidence>
<dbReference type="OrthoDB" id="18302at2759"/>